<dbReference type="PANTHER" id="PTHR47738">
    <property type="entry name" value="PTS SYSTEM FRUCTOSE-LIKE EIIA COMPONENT-RELATED"/>
    <property type="match status" value="1"/>
</dbReference>
<evidence type="ECO:0000256" key="6">
    <source>
        <dbReference type="ARBA" id="ARBA00022683"/>
    </source>
</evidence>
<dbReference type="Pfam" id="PF00359">
    <property type="entry name" value="PTS_EIIA_2"/>
    <property type="match status" value="1"/>
</dbReference>
<organism evidence="8 9">
    <name type="scientific">Clostridium muellerianum</name>
    <dbReference type="NCBI Taxonomy" id="2716538"/>
    <lineage>
        <taxon>Bacteria</taxon>
        <taxon>Bacillati</taxon>
        <taxon>Bacillota</taxon>
        <taxon>Clostridia</taxon>
        <taxon>Eubacteriales</taxon>
        <taxon>Clostridiaceae</taxon>
        <taxon>Clostridium</taxon>
    </lineage>
</organism>
<dbReference type="InterPro" id="IPR004715">
    <property type="entry name" value="PTS_IIA_fruc"/>
</dbReference>
<dbReference type="PANTHER" id="PTHR47738:SF2">
    <property type="entry name" value="PTS SYSTEM FRUCTOSE-LIKE EIIA COMPONENT"/>
    <property type="match status" value="1"/>
</dbReference>
<dbReference type="FunFam" id="3.40.930.10:FF:000009">
    <property type="entry name" value="PTS system, fructose specific IIABC component"/>
    <property type="match status" value="1"/>
</dbReference>
<keyword evidence="6" id="KW-0598">Phosphotransferase system</keyword>
<dbReference type="GO" id="GO:0008982">
    <property type="term" value="F:protein-N(PI)-phosphohistidine-sugar phosphotransferase activity"/>
    <property type="evidence" value="ECO:0007669"/>
    <property type="project" value="InterPro"/>
</dbReference>
<dbReference type="RefSeq" id="WP_169300496.1">
    <property type="nucleotide sequence ID" value="NZ_JABBNI010000067.1"/>
</dbReference>
<dbReference type="GO" id="GO:0009401">
    <property type="term" value="P:phosphoenolpyruvate-dependent sugar phosphotransferase system"/>
    <property type="evidence" value="ECO:0007669"/>
    <property type="project" value="UniProtKB-KW"/>
</dbReference>
<dbReference type="GO" id="GO:0016020">
    <property type="term" value="C:membrane"/>
    <property type="evidence" value="ECO:0007669"/>
    <property type="project" value="InterPro"/>
</dbReference>
<comment type="caution">
    <text evidence="8">The sequence shown here is derived from an EMBL/GenBank/DDBJ whole genome shotgun (WGS) entry which is preliminary data.</text>
</comment>
<evidence type="ECO:0000256" key="2">
    <source>
        <dbReference type="ARBA" id="ARBA00022448"/>
    </source>
</evidence>
<feature type="domain" description="PTS EIIA type-2" evidence="7">
    <location>
        <begin position="3"/>
        <end position="148"/>
    </location>
</feature>
<dbReference type="PROSITE" id="PS00372">
    <property type="entry name" value="PTS_EIIA_TYPE_2_HIS"/>
    <property type="match status" value="1"/>
</dbReference>
<dbReference type="InterPro" id="IPR002178">
    <property type="entry name" value="PTS_EIIA_type-2_dom"/>
</dbReference>
<evidence type="ECO:0000256" key="4">
    <source>
        <dbReference type="ARBA" id="ARBA00022597"/>
    </source>
</evidence>
<dbReference type="NCBIfam" id="TIGR00848">
    <property type="entry name" value="fruA"/>
    <property type="match status" value="1"/>
</dbReference>
<keyword evidence="9" id="KW-1185">Reference proteome</keyword>
<keyword evidence="4" id="KW-0762">Sugar transport</keyword>
<reference evidence="8 9" key="1">
    <citation type="submission" date="2020-04" db="EMBL/GenBank/DDBJ databases">
        <authorList>
            <person name="Doyle D.A."/>
        </authorList>
    </citation>
    <scope>NUCLEOTIDE SEQUENCE [LARGE SCALE GENOMIC DNA]</scope>
    <source>
        <strain evidence="8 9">P21</strain>
    </source>
</reference>
<evidence type="ECO:0000259" key="7">
    <source>
        <dbReference type="PROSITE" id="PS51094"/>
    </source>
</evidence>
<proteinExistence type="predicted"/>
<evidence type="ECO:0000256" key="5">
    <source>
        <dbReference type="ARBA" id="ARBA00022679"/>
    </source>
</evidence>
<gene>
    <name evidence="8" type="ORF">HBE96_25370</name>
</gene>
<evidence type="ECO:0000256" key="3">
    <source>
        <dbReference type="ARBA" id="ARBA00022553"/>
    </source>
</evidence>
<dbReference type="CDD" id="cd00211">
    <property type="entry name" value="PTS_IIA_fru"/>
    <property type="match status" value="1"/>
</dbReference>
<keyword evidence="3" id="KW-0597">Phosphoprotein</keyword>
<evidence type="ECO:0000256" key="1">
    <source>
        <dbReference type="ARBA" id="ARBA00004496"/>
    </source>
</evidence>
<dbReference type="InterPro" id="IPR051541">
    <property type="entry name" value="PTS_SugarTrans_NitroReg"/>
</dbReference>
<dbReference type="EMBL" id="JABBNI010000067">
    <property type="protein sequence ID" value="NMM65911.1"/>
    <property type="molecule type" value="Genomic_DNA"/>
</dbReference>
<dbReference type="Proteomes" id="UP000537131">
    <property type="component" value="Unassembled WGS sequence"/>
</dbReference>
<sequence>MKKLIEIDLVDLNLKAKNKNEAIVALAEHLEKADRLNDKEEYVKCVLAREELSTTGIGFGVAIPHGKTDAVKVPSLCFGRCTEKLDWQSLDENSVESIFLIAVPEEAAKDEHLRILAALARKLMSEEFREELSRIQDKEQIIKLLDELLNN</sequence>
<dbReference type="GO" id="GO:0005737">
    <property type="term" value="C:cytoplasm"/>
    <property type="evidence" value="ECO:0007669"/>
    <property type="project" value="UniProtKB-SubCell"/>
</dbReference>
<dbReference type="InterPro" id="IPR016152">
    <property type="entry name" value="PTrfase/Anion_transptr"/>
</dbReference>
<evidence type="ECO:0000313" key="8">
    <source>
        <dbReference type="EMBL" id="NMM65911.1"/>
    </source>
</evidence>
<reference evidence="8 9" key="2">
    <citation type="submission" date="2020-06" db="EMBL/GenBank/DDBJ databases">
        <title>Complete Genome Sequence of Clostridium muelleri sp. nov. P21T, an Acid-Alcohol Producing Acetogen Isolated from Old Hay.</title>
        <authorList>
            <person name="Duncan K.E."/>
            <person name="Tanner R.S."/>
        </authorList>
    </citation>
    <scope>NUCLEOTIDE SEQUENCE [LARGE SCALE GENOMIC DNA]</scope>
    <source>
        <strain evidence="8 9">P21</strain>
    </source>
</reference>
<evidence type="ECO:0000313" key="9">
    <source>
        <dbReference type="Proteomes" id="UP000537131"/>
    </source>
</evidence>
<dbReference type="PROSITE" id="PS51094">
    <property type="entry name" value="PTS_EIIA_TYPE_2"/>
    <property type="match status" value="1"/>
</dbReference>
<accession>A0A7Y0HS62</accession>
<keyword evidence="5" id="KW-0808">Transferase</keyword>
<dbReference type="Gene3D" id="3.40.930.10">
    <property type="entry name" value="Mannitol-specific EII, Chain A"/>
    <property type="match status" value="1"/>
</dbReference>
<keyword evidence="2" id="KW-0813">Transport</keyword>
<comment type="subcellular location">
    <subcellularLocation>
        <location evidence="1">Cytoplasm</location>
    </subcellularLocation>
</comment>
<name>A0A7Y0HS62_9CLOT</name>
<protein>
    <submittedName>
        <fullName evidence="8">PTS transporter subunit EIIA</fullName>
    </submittedName>
</protein>
<dbReference type="SUPFAM" id="SSF55804">
    <property type="entry name" value="Phoshotransferase/anion transport protein"/>
    <property type="match status" value="1"/>
</dbReference>
<dbReference type="AlphaFoldDB" id="A0A7Y0HS62"/>